<dbReference type="Gene3D" id="2.40.380.10">
    <property type="entry name" value="FomD-like"/>
    <property type="match status" value="1"/>
</dbReference>
<evidence type="ECO:0000313" key="3">
    <source>
        <dbReference type="Proteomes" id="UP001321421"/>
    </source>
</evidence>
<proteinExistence type="predicted"/>
<reference evidence="3" key="1">
    <citation type="journal article" date="2019" name="Int. J. Syst. Evol. Microbiol.">
        <title>The Global Catalogue of Microorganisms (GCM) 10K type strain sequencing project: providing services to taxonomists for standard genome sequencing and annotation.</title>
        <authorList>
            <consortium name="The Broad Institute Genomics Platform"/>
            <consortium name="The Broad Institute Genome Sequencing Center for Infectious Disease"/>
            <person name="Wu L."/>
            <person name="Ma J."/>
        </authorList>
    </citation>
    <scope>NUCLEOTIDE SEQUENCE [LARGE SCALE GENOMIC DNA]</scope>
    <source>
        <strain evidence="3">NBRC 110608</strain>
    </source>
</reference>
<accession>A0ABM8HB26</accession>
<dbReference type="Pfam" id="PF04167">
    <property type="entry name" value="DUF402"/>
    <property type="match status" value="1"/>
</dbReference>
<name>A0ABM8HB26_9MICO</name>
<dbReference type="SUPFAM" id="SSF159234">
    <property type="entry name" value="FomD-like"/>
    <property type="match status" value="1"/>
</dbReference>
<organism evidence="2 3">
    <name type="scientific">Barrientosiimonas endolithica</name>
    <dbReference type="NCBI Taxonomy" id="1535208"/>
    <lineage>
        <taxon>Bacteria</taxon>
        <taxon>Bacillati</taxon>
        <taxon>Actinomycetota</taxon>
        <taxon>Actinomycetes</taxon>
        <taxon>Micrococcales</taxon>
        <taxon>Dermacoccaceae</taxon>
        <taxon>Barrientosiimonas</taxon>
    </lineage>
</organism>
<keyword evidence="3" id="KW-1185">Reference proteome</keyword>
<sequence>MPPAHGAQVLSRMRKWDGTQHWTAELRYLGADAFGHWLGAGPGGRVRRPGFEFETRNFHVRWVPDDAWFVAGFNGKPALRLYLDLTTPAELVETGTGWELRAVDLDLDIVVGPDDPWSAAQLVDEDEFAEHQVRYAYPADVVRTVEQTAQDLLARIRCSEEPYLNVAGTWHDRLHELLATDPTPR</sequence>
<evidence type="ECO:0000259" key="1">
    <source>
        <dbReference type="Pfam" id="PF04167"/>
    </source>
</evidence>
<dbReference type="InterPro" id="IPR007295">
    <property type="entry name" value="DUF402"/>
</dbReference>
<dbReference type="Proteomes" id="UP001321421">
    <property type="component" value="Chromosome"/>
</dbReference>
<dbReference type="InterPro" id="IPR035930">
    <property type="entry name" value="FomD-like_sf"/>
</dbReference>
<dbReference type="EMBL" id="AP027735">
    <property type="protein sequence ID" value="BDZ58142.1"/>
    <property type="molecule type" value="Genomic_DNA"/>
</dbReference>
<feature type="domain" description="DUF402" evidence="1">
    <location>
        <begin position="50"/>
        <end position="157"/>
    </location>
</feature>
<evidence type="ECO:0000313" key="2">
    <source>
        <dbReference type="EMBL" id="BDZ58142.1"/>
    </source>
</evidence>
<protein>
    <recommendedName>
        <fullName evidence="1">DUF402 domain-containing protein</fullName>
    </recommendedName>
</protein>
<gene>
    <name evidence="2" type="ORF">GCM10025872_17990</name>
</gene>